<dbReference type="Pfam" id="PF00328">
    <property type="entry name" value="His_Phos_2"/>
    <property type="match status" value="1"/>
</dbReference>
<dbReference type="InterPro" id="IPR000560">
    <property type="entry name" value="His_Pase_clade-2"/>
</dbReference>
<keyword evidence="5" id="KW-0378">Hydrolase</keyword>
<evidence type="ECO:0000256" key="2">
    <source>
        <dbReference type="ARBA" id="ARBA00005375"/>
    </source>
</evidence>
<comment type="similarity">
    <text evidence="2">Belongs to the histidine acid phosphatase family.</text>
</comment>
<dbReference type="PANTHER" id="PTHR11567:SF211">
    <property type="entry name" value="PROSTATIC ACID PHOSPHATASE"/>
    <property type="match status" value="1"/>
</dbReference>
<feature type="transmembrane region" description="Helical" evidence="8">
    <location>
        <begin position="398"/>
        <end position="415"/>
    </location>
</feature>
<evidence type="ECO:0000256" key="3">
    <source>
        <dbReference type="ARBA" id="ARBA00012646"/>
    </source>
</evidence>
<reference evidence="12" key="1">
    <citation type="submission" date="2017-02" db="UniProtKB">
        <authorList>
            <consortium name="WormBaseParasite"/>
        </authorList>
    </citation>
    <scope>IDENTIFICATION</scope>
</reference>
<evidence type="ECO:0000313" key="12">
    <source>
        <dbReference type="WBParaSite" id="HNAJ_0001042201-mRNA-1"/>
    </source>
</evidence>
<gene>
    <name evidence="10" type="ORF">HNAJ_LOCUS10417</name>
</gene>
<organism evidence="12">
    <name type="scientific">Rodentolepis nana</name>
    <name type="common">Dwarf tapeworm</name>
    <name type="synonym">Hymenolepis nana</name>
    <dbReference type="NCBI Taxonomy" id="102285"/>
    <lineage>
        <taxon>Eukaryota</taxon>
        <taxon>Metazoa</taxon>
        <taxon>Spiralia</taxon>
        <taxon>Lophotrochozoa</taxon>
        <taxon>Platyhelminthes</taxon>
        <taxon>Cestoda</taxon>
        <taxon>Eucestoda</taxon>
        <taxon>Cyclophyllidea</taxon>
        <taxon>Hymenolepididae</taxon>
        <taxon>Rodentolepis</taxon>
    </lineage>
</organism>
<dbReference type="InterPro" id="IPR029033">
    <property type="entry name" value="His_PPase_superfam"/>
</dbReference>
<name>A0A0R3TS23_RODNA</name>
<evidence type="ECO:0000256" key="6">
    <source>
        <dbReference type="ARBA" id="ARBA00023157"/>
    </source>
</evidence>
<evidence type="ECO:0000256" key="7">
    <source>
        <dbReference type="ARBA" id="ARBA00023180"/>
    </source>
</evidence>
<sequence>MLLQWIWALAFFQCIIISQTKSGSLLTVFLLARHGERYPCHVFNHPIYPVEYVNLRCQLTENGARQHYKLGQFIRKRYSNIISEGFKQAEIHIRSTGTERTIRSATYFSLGLNSLTSSELPHLPPVFSSPKKHDSLLKMSYPCPAFSKLFTAFLDSNLSREFAQTELKLFEELKNFTDFEYDTASPHFALRDLWKLCEPIYVWDGLERSTKGDSLPFNADLAESCHRALSFRQQLRFSAPSQTFLRGGPLWNHVLSTMRRLSISAMSDDGFLSDSEEIDILDIPIAPETRFLAYFAHDSTVAAFLSHVGMFNNILPPYASAVIVELHRMTDGQLGLKFFYHNSTEPSSVNLLTLSSPLCTDEKTGWCELDILEQKLIGTAATDMVAACAEEDKSSHRFKVAIVTLIISFAFAYMLPIAFTVRALLCLISIFLTYRAIFFLS</sequence>
<dbReference type="InterPro" id="IPR050645">
    <property type="entry name" value="Histidine_acid_phosphatase"/>
</dbReference>
<dbReference type="OrthoDB" id="5821688at2759"/>
<dbReference type="Gene3D" id="3.40.50.1240">
    <property type="entry name" value="Phosphoglycerate mutase-like"/>
    <property type="match status" value="1"/>
</dbReference>
<dbReference type="SUPFAM" id="SSF53254">
    <property type="entry name" value="Phosphoglycerate mutase-like"/>
    <property type="match status" value="1"/>
</dbReference>
<dbReference type="PANTHER" id="PTHR11567">
    <property type="entry name" value="ACID PHOSPHATASE-RELATED"/>
    <property type="match status" value="1"/>
</dbReference>
<accession>A0A0R3TS23</accession>
<feature type="signal peptide" evidence="9">
    <location>
        <begin position="1"/>
        <end position="22"/>
    </location>
</feature>
<dbReference type="STRING" id="102285.A0A0R3TS23"/>
<dbReference type="GO" id="GO:0003993">
    <property type="term" value="F:acid phosphatase activity"/>
    <property type="evidence" value="ECO:0007669"/>
    <property type="project" value="UniProtKB-EC"/>
</dbReference>
<feature type="chain" id="PRO_5043131999" description="acid phosphatase" evidence="9">
    <location>
        <begin position="23"/>
        <end position="441"/>
    </location>
</feature>
<evidence type="ECO:0000256" key="9">
    <source>
        <dbReference type="SAM" id="SignalP"/>
    </source>
</evidence>
<comment type="catalytic activity">
    <reaction evidence="1">
        <text>a phosphate monoester + H2O = an alcohol + phosphate</text>
        <dbReference type="Rhea" id="RHEA:15017"/>
        <dbReference type="ChEBI" id="CHEBI:15377"/>
        <dbReference type="ChEBI" id="CHEBI:30879"/>
        <dbReference type="ChEBI" id="CHEBI:43474"/>
        <dbReference type="ChEBI" id="CHEBI:67140"/>
        <dbReference type="EC" id="3.1.3.2"/>
    </reaction>
</comment>
<keyword evidence="8" id="KW-0812">Transmembrane</keyword>
<keyword evidence="4 9" id="KW-0732">Signal</keyword>
<dbReference type="EC" id="3.1.3.2" evidence="3"/>
<dbReference type="WBParaSite" id="HNAJ_0001042201-mRNA-1">
    <property type="protein sequence ID" value="HNAJ_0001042201-mRNA-1"/>
    <property type="gene ID" value="HNAJ_0001042201"/>
</dbReference>
<keyword evidence="6" id="KW-1015">Disulfide bond</keyword>
<evidence type="ECO:0000256" key="5">
    <source>
        <dbReference type="ARBA" id="ARBA00022801"/>
    </source>
</evidence>
<dbReference type="InterPro" id="IPR033379">
    <property type="entry name" value="Acid_Pase_AS"/>
</dbReference>
<protein>
    <recommendedName>
        <fullName evidence="3">acid phosphatase</fullName>
        <ecNumber evidence="3">3.1.3.2</ecNumber>
    </recommendedName>
</protein>
<keyword evidence="11" id="KW-1185">Reference proteome</keyword>
<dbReference type="Proteomes" id="UP000278807">
    <property type="component" value="Unassembled WGS sequence"/>
</dbReference>
<dbReference type="CDD" id="cd07061">
    <property type="entry name" value="HP_HAP_like"/>
    <property type="match status" value="1"/>
</dbReference>
<proteinExistence type="inferred from homology"/>
<evidence type="ECO:0000313" key="10">
    <source>
        <dbReference type="EMBL" id="VDO07913.1"/>
    </source>
</evidence>
<reference evidence="10 11" key="2">
    <citation type="submission" date="2018-11" db="EMBL/GenBank/DDBJ databases">
        <authorList>
            <consortium name="Pathogen Informatics"/>
        </authorList>
    </citation>
    <scope>NUCLEOTIDE SEQUENCE [LARGE SCALE GENOMIC DNA]</scope>
</reference>
<dbReference type="EMBL" id="UZAE01013040">
    <property type="protein sequence ID" value="VDO07913.1"/>
    <property type="molecule type" value="Genomic_DNA"/>
</dbReference>
<dbReference type="PROSITE" id="PS00616">
    <property type="entry name" value="HIS_ACID_PHOSPHAT_1"/>
    <property type="match status" value="1"/>
</dbReference>
<evidence type="ECO:0000256" key="1">
    <source>
        <dbReference type="ARBA" id="ARBA00000032"/>
    </source>
</evidence>
<evidence type="ECO:0000256" key="4">
    <source>
        <dbReference type="ARBA" id="ARBA00022729"/>
    </source>
</evidence>
<evidence type="ECO:0000313" key="11">
    <source>
        <dbReference type="Proteomes" id="UP000278807"/>
    </source>
</evidence>
<dbReference type="AlphaFoldDB" id="A0A0R3TS23"/>
<evidence type="ECO:0000256" key="8">
    <source>
        <dbReference type="SAM" id="Phobius"/>
    </source>
</evidence>
<keyword evidence="8" id="KW-0472">Membrane</keyword>
<keyword evidence="7" id="KW-0325">Glycoprotein</keyword>
<keyword evidence="8" id="KW-1133">Transmembrane helix</keyword>